<keyword evidence="9 14" id="KW-0560">Oxidoreductase</keyword>
<accession>A0A0D2LHH3</accession>
<sequence length="636" mass="65728">MATSGTPAPAAPMTGGAAILARLRAQRGAGAAVGVRSAAAAAATARKAPPRALFLFASQTGTGSEIAKTLAAEAKGHGVLAEAMSLNELGWGNFTPEKAPVVVVVAASTGDGDPPDNSAAFYVQLKKPHPADRLKGVKFAVLGLGDSNYTRFMHVSRTIRSRFTELGASEFIPLVEADEVDGLEGKVDPWCENIWGPLKTALAEAAGNSAAPQATGNTAPPAAVNTAKPAAPAPLAFTPAAAEQQQAAAATAPAGLVDGLAPEGADVRGAPALAEPRIEVVLDVSPEVAQLARERDTSRPTPKQAAYRDEGGTYSAAAPFWAKVAGARLLTAPGSDRVVVHCELDIAGSGMAYTAGDSIGILVQLAKPLGPLKPCLPSLALLLDPKNDPALVDALLRRLGLESSTVFGVKAADGTPSGVSLLPHIEWPCTLSHAFGHGVDITGVPRKSLLRLLAEHCSDAAEKRTLLFLCARAGREDYQREMVLGQPTLLDLLNRWEEGGAATAAAGGDPAVALGEAWLYFGCRRRDEDYLYGAELEAFEASGDLARLRVAFSREGAAKEYVQHLMARDGAALAKLVLQDGAHVFVCGDGAAMAKDVHAALAGALRDYGGLGEAEAEAQLKTMAASGAYVRDVWCA</sequence>
<evidence type="ECO:0000256" key="8">
    <source>
        <dbReference type="ARBA" id="ARBA00022857"/>
    </source>
</evidence>
<dbReference type="Gene3D" id="3.40.50.360">
    <property type="match status" value="1"/>
</dbReference>
<reference evidence="14 15" key="1">
    <citation type="journal article" date="2013" name="BMC Genomics">
        <title>Reconstruction of the lipid metabolism for the microalga Monoraphidium neglectum from its genome sequence reveals characteristics suitable for biofuel production.</title>
        <authorList>
            <person name="Bogen C."/>
            <person name="Al-Dilaimi A."/>
            <person name="Albersmeier A."/>
            <person name="Wichmann J."/>
            <person name="Grundmann M."/>
            <person name="Rupp O."/>
            <person name="Lauersen K.J."/>
            <person name="Blifernez-Klassen O."/>
            <person name="Kalinowski J."/>
            <person name="Goesmann A."/>
            <person name="Mussgnug J.H."/>
            <person name="Kruse O."/>
        </authorList>
    </citation>
    <scope>NUCLEOTIDE SEQUENCE [LARGE SCALE GENOMIC DNA]</scope>
    <source>
        <strain evidence="14 15">SAG 48.87</strain>
    </source>
</reference>
<dbReference type="STRING" id="145388.A0A0D2LHH3"/>
<feature type="domain" description="Flavodoxin-like" evidence="13">
    <location>
        <begin position="52"/>
        <end position="195"/>
    </location>
</feature>
<name>A0A0D2LHH3_9CHLO</name>
<dbReference type="Pfam" id="PF00258">
    <property type="entry name" value="Flavodoxin_1"/>
    <property type="match status" value="1"/>
</dbReference>
<dbReference type="SUPFAM" id="SSF63380">
    <property type="entry name" value="Riboflavin synthase domain-like"/>
    <property type="match status" value="2"/>
</dbReference>
<evidence type="ECO:0000256" key="12">
    <source>
        <dbReference type="ARBA" id="ARBA00040659"/>
    </source>
</evidence>
<keyword evidence="10" id="KW-0486">Methionine biosynthesis</keyword>
<evidence type="ECO:0000256" key="9">
    <source>
        <dbReference type="ARBA" id="ARBA00023002"/>
    </source>
</evidence>
<dbReference type="GO" id="GO:0005829">
    <property type="term" value="C:cytosol"/>
    <property type="evidence" value="ECO:0007669"/>
    <property type="project" value="TreeGrafter"/>
</dbReference>
<dbReference type="PRINTS" id="PR00371">
    <property type="entry name" value="FPNCR"/>
</dbReference>
<keyword evidence="5" id="KW-0288">FMN</keyword>
<protein>
    <recommendedName>
        <fullName evidence="12">Methionine synthase reductase</fullName>
        <ecNumber evidence="11">1.16.1.8</ecNumber>
    </recommendedName>
</protein>
<evidence type="ECO:0000256" key="3">
    <source>
        <dbReference type="ARBA" id="ARBA00022605"/>
    </source>
</evidence>
<evidence type="ECO:0000256" key="10">
    <source>
        <dbReference type="ARBA" id="ARBA00023167"/>
    </source>
</evidence>
<keyword evidence="8" id="KW-0521">NADP</keyword>
<keyword evidence="15" id="KW-1185">Reference proteome</keyword>
<dbReference type="KEGG" id="mng:MNEG_2009"/>
<dbReference type="SUPFAM" id="SSF52218">
    <property type="entry name" value="Flavoproteins"/>
    <property type="match status" value="1"/>
</dbReference>
<gene>
    <name evidence="14" type="ORF">MNEG_2009</name>
</gene>
<dbReference type="GO" id="GO:0009086">
    <property type="term" value="P:methionine biosynthetic process"/>
    <property type="evidence" value="ECO:0007669"/>
    <property type="project" value="UniProtKB-KW"/>
</dbReference>
<dbReference type="PANTHER" id="PTHR19384">
    <property type="entry name" value="NITRIC OXIDE SYNTHASE-RELATED"/>
    <property type="match status" value="1"/>
</dbReference>
<dbReference type="GO" id="GO:0030586">
    <property type="term" value="F:[methionine synthase] reductase (NADPH) activity"/>
    <property type="evidence" value="ECO:0007669"/>
    <property type="project" value="UniProtKB-EC"/>
</dbReference>
<dbReference type="RefSeq" id="XP_013904968.1">
    <property type="nucleotide sequence ID" value="XM_014049514.1"/>
</dbReference>
<comment type="cofactor">
    <cofactor evidence="1">
        <name>FMN</name>
        <dbReference type="ChEBI" id="CHEBI:58210"/>
    </cofactor>
</comment>
<evidence type="ECO:0000256" key="7">
    <source>
        <dbReference type="ARBA" id="ARBA00022827"/>
    </source>
</evidence>
<dbReference type="InterPro" id="IPR039261">
    <property type="entry name" value="FNR_nucleotide-bd"/>
</dbReference>
<dbReference type="PANTHER" id="PTHR19384:SF84">
    <property type="entry name" value="METHIONINE SYNTHASE REDUCTASE"/>
    <property type="match status" value="1"/>
</dbReference>
<dbReference type="InterPro" id="IPR001433">
    <property type="entry name" value="OxRdtase_FAD/NAD-bd"/>
</dbReference>
<dbReference type="EMBL" id="KK100436">
    <property type="protein sequence ID" value="KIZ05949.1"/>
    <property type="molecule type" value="Genomic_DNA"/>
</dbReference>
<keyword evidence="7" id="KW-0274">FAD</keyword>
<dbReference type="InterPro" id="IPR003097">
    <property type="entry name" value="CysJ-like_FAD-binding"/>
</dbReference>
<dbReference type="EC" id="1.16.1.8" evidence="11"/>
<dbReference type="Pfam" id="PF00667">
    <property type="entry name" value="FAD_binding_1"/>
    <property type="match status" value="2"/>
</dbReference>
<evidence type="ECO:0000313" key="14">
    <source>
        <dbReference type="EMBL" id="KIZ05949.1"/>
    </source>
</evidence>
<dbReference type="Gene3D" id="1.20.990.10">
    <property type="entry name" value="NADPH-cytochrome p450 Reductase, Chain A, domain 3"/>
    <property type="match status" value="1"/>
</dbReference>
<evidence type="ECO:0000313" key="15">
    <source>
        <dbReference type="Proteomes" id="UP000054498"/>
    </source>
</evidence>
<dbReference type="InterPro" id="IPR023173">
    <property type="entry name" value="NADPH_Cyt_P450_Rdtase_alpha"/>
</dbReference>
<dbReference type="InterPro" id="IPR001094">
    <property type="entry name" value="Flavdoxin-like"/>
</dbReference>
<proteinExistence type="predicted"/>
<keyword evidence="6" id="KW-0949">S-adenosyl-L-methionine</keyword>
<comment type="cofactor">
    <cofactor evidence="2">
        <name>FAD</name>
        <dbReference type="ChEBI" id="CHEBI:57692"/>
    </cofactor>
</comment>
<evidence type="ECO:0000256" key="11">
    <source>
        <dbReference type="ARBA" id="ARBA00039088"/>
    </source>
</evidence>
<dbReference type="PRINTS" id="PR00369">
    <property type="entry name" value="FLAVODOXIN"/>
</dbReference>
<dbReference type="Pfam" id="PF00175">
    <property type="entry name" value="NAD_binding_1"/>
    <property type="match status" value="1"/>
</dbReference>
<evidence type="ECO:0000256" key="4">
    <source>
        <dbReference type="ARBA" id="ARBA00022630"/>
    </source>
</evidence>
<evidence type="ECO:0000259" key="13">
    <source>
        <dbReference type="PROSITE" id="PS50902"/>
    </source>
</evidence>
<dbReference type="Gene3D" id="2.40.30.10">
    <property type="entry name" value="Translation factors"/>
    <property type="match status" value="1"/>
</dbReference>
<dbReference type="GO" id="GO:0010181">
    <property type="term" value="F:FMN binding"/>
    <property type="evidence" value="ECO:0007669"/>
    <property type="project" value="InterPro"/>
</dbReference>
<dbReference type="InterPro" id="IPR001709">
    <property type="entry name" value="Flavoprot_Pyr_Nucl_cyt_Rdtase"/>
</dbReference>
<dbReference type="GeneID" id="25734887"/>
<evidence type="ECO:0000256" key="1">
    <source>
        <dbReference type="ARBA" id="ARBA00001917"/>
    </source>
</evidence>
<dbReference type="GO" id="GO:0050660">
    <property type="term" value="F:flavin adenine dinucleotide binding"/>
    <property type="evidence" value="ECO:0007669"/>
    <property type="project" value="TreeGrafter"/>
</dbReference>
<dbReference type="GO" id="GO:0050667">
    <property type="term" value="P:homocysteine metabolic process"/>
    <property type="evidence" value="ECO:0007669"/>
    <property type="project" value="TreeGrafter"/>
</dbReference>
<dbReference type="InterPro" id="IPR008254">
    <property type="entry name" value="Flavodoxin/NO_synth"/>
</dbReference>
<organism evidence="14 15">
    <name type="scientific">Monoraphidium neglectum</name>
    <dbReference type="NCBI Taxonomy" id="145388"/>
    <lineage>
        <taxon>Eukaryota</taxon>
        <taxon>Viridiplantae</taxon>
        <taxon>Chlorophyta</taxon>
        <taxon>core chlorophytes</taxon>
        <taxon>Chlorophyceae</taxon>
        <taxon>CS clade</taxon>
        <taxon>Sphaeropleales</taxon>
        <taxon>Selenastraceae</taxon>
        <taxon>Monoraphidium</taxon>
    </lineage>
</organism>
<dbReference type="Proteomes" id="UP000054498">
    <property type="component" value="Unassembled WGS sequence"/>
</dbReference>
<dbReference type="SUPFAM" id="SSF52343">
    <property type="entry name" value="Ferredoxin reductase-like, C-terminal NADP-linked domain"/>
    <property type="match status" value="1"/>
</dbReference>
<evidence type="ECO:0000256" key="2">
    <source>
        <dbReference type="ARBA" id="ARBA00001974"/>
    </source>
</evidence>
<dbReference type="AlphaFoldDB" id="A0A0D2LHH3"/>
<dbReference type="Gene3D" id="3.40.50.80">
    <property type="entry name" value="Nucleotide-binding domain of ferredoxin-NADP reductase (FNR) module"/>
    <property type="match status" value="1"/>
</dbReference>
<dbReference type="OrthoDB" id="1856718at2759"/>
<keyword evidence="3" id="KW-0028">Amino-acid biosynthesis</keyword>
<dbReference type="InterPro" id="IPR029039">
    <property type="entry name" value="Flavoprotein-like_sf"/>
</dbReference>
<dbReference type="PROSITE" id="PS50902">
    <property type="entry name" value="FLAVODOXIN_LIKE"/>
    <property type="match status" value="1"/>
</dbReference>
<dbReference type="InterPro" id="IPR017938">
    <property type="entry name" value="Riboflavin_synthase-like_b-brl"/>
</dbReference>
<evidence type="ECO:0000256" key="5">
    <source>
        <dbReference type="ARBA" id="ARBA00022643"/>
    </source>
</evidence>
<keyword evidence="4" id="KW-0285">Flavoprotein</keyword>
<evidence type="ECO:0000256" key="6">
    <source>
        <dbReference type="ARBA" id="ARBA00022691"/>
    </source>
</evidence>